<dbReference type="EMBL" id="CM031827">
    <property type="protein sequence ID" value="KAG6719708.1"/>
    <property type="molecule type" value="Genomic_DNA"/>
</dbReference>
<proteinExistence type="predicted"/>
<evidence type="ECO:0000313" key="1">
    <source>
        <dbReference type="EMBL" id="KAG6719708.1"/>
    </source>
</evidence>
<gene>
    <name evidence="1" type="ORF">I3842_03G020200</name>
</gene>
<name>A0A922JT60_CARIL</name>
<dbReference type="AlphaFoldDB" id="A0A922JT60"/>
<comment type="caution">
    <text evidence="1">The sequence shown here is derived from an EMBL/GenBank/DDBJ whole genome shotgun (WGS) entry which is preliminary data.</text>
</comment>
<dbReference type="Proteomes" id="UP000811246">
    <property type="component" value="Chromosome 3"/>
</dbReference>
<organism evidence="1 2">
    <name type="scientific">Carya illinoinensis</name>
    <name type="common">Pecan</name>
    <dbReference type="NCBI Taxonomy" id="32201"/>
    <lineage>
        <taxon>Eukaryota</taxon>
        <taxon>Viridiplantae</taxon>
        <taxon>Streptophyta</taxon>
        <taxon>Embryophyta</taxon>
        <taxon>Tracheophyta</taxon>
        <taxon>Spermatophyta</taxon>
        <taxon>Magnoliopsida</taxon>
        <taxon>eudicotyledons</taxon>
        <taxon>Gunneridae</taxon>
        <taxon>Pentapetalae</taxon>
        <taxon>rosids</taxon>
        <taxon>fabids</taxon>
        <taxon>Fagales</taxon>
        <taxon>Juglandaceae</taxon>
        <taxon>Carya</taxon>
    </lineage>
</organism>
<protein>
    <submittedName>
        <fullName evidence="1">Uncharacterized protein</fullName>
    </submittedName>
</protein>
<evidence type="ECO:0000313" key="2">
    <source>
        <dbReference type="Proteomes" id="UP000811246"/>
    </source>
</evidence>
<reference evidence="1" key="1">
    <citation type="submission" date="2021-01" db="EMBL/GenBank/DDBJ databases">
        <authorList>
            <person name="Lovell J.T."/>
            <person name="Bentley N."/>
            <person name="Bhattarai G."/>
            <person name="Jenkins J.W."/>
            <person name="Sreedasyam A."/>
            <person name="Alarcon Y."/>
            <person name="Bock C."/>
            <person name="Boston L."/>
            <person name="Carlson J."/>
            <person name="Cervantes K."/>
            <person name="Clermont K."/>
            <person name="Krom N."/>
            <person name="Kubenka K."/>
            <person name="Mamidi S."/>
            <person name="Mattison C."/>
            <person name="Monteros M."/>
            <person name="Pisani C."/>
            <person name="Plott C."/>
            <person name="Rajasekar S."/>
            <person name="Rhein H.S."/>
            <person name="Rohla C."/>
            <person name="Song M."/>
            <person name="Hilaire R.S."/>
            <person name="Shu S."/>
            <person name="Wells L."/>
            <person name="Wang X."/>
            <person name="Webber J."/>
            <person name="Heerema R.J."/>
            <person name="Klein P."/>
            <person name="Conner P."/>
            <person name="Grauke L."/>
            <person name="Grimwood J."/>
            <person name="Schmutz J."/>
            <person name="Randall J.J."/>
        </authorList>
    </citation>
    <scope>NUCLEOTIDE SEQUENCE</scope>
    <source>
        <tissue evidence="1">Leaf</tissue>
    </source>
</reference>
<accession>A0A922JT60</accession>
<sequence>MLVVWLKMGVPLLELRGNSRSPCPTYLTRKNKGFPTTVFYKPLVTYSITLPVTDLYSLLYFFYKFRSRSWLDLFLNWDGGHECLCTCLKQYSIRGPIKMFSSEINLYFTN</sequence>